<feature type="transmembrane region" description="Helical" evidence="1">
    <location>
        <begin position="72"/>
        <end position="95"/>
    </location>
</feature>
<dbReference type="Pfam" id="PF19040">
    <property type="entry name" value="SGNH"/>
    <property type="match status" value="1"/>
</dbReference>
<reference evidence="4 5" key="1">
    <citation type="journal article" date="2015" name="Stand. Genomic Sci.">
        <title>Genomic Encyclopedia of Bacterial and Archaeal Type Strains, Phase III: the genomes of soil and plant-associated and newly described type strains.</title>
        <authorList>
            <person name="Whitman W.B."/>
            <person name="Woyke T."/>
            <person name="Klenk H.P."/>
            <person name="Zhou Y."/>
            <person name="Lilburn T.G."/>
            <person name="Beck B.J."/>
            <person name="De Vos P."/>
            <person name="Vandamme P."/>
            <person name="Eisen J.A."/>
            <person name="Garrity G."/>
            <person name="Hugenholtz P."/>
            <person name="Kyrpides N.C."/>
        </authorList>
    </citation>
    <scope>NUCLEOTIDE SEQUENCE [LARGE SCALE GENOMIC DNA]</scope>
    <source>
        <strain evidence="4 5">CGMCC 1.7748</strain>
    </source>
</reference>
<comment type="caution">
    <text evidence="4">The sequence shown here is derived from an EMBL/GenBank/DDBJ whole genome shotgun (WGS) entry which is preliminary data.</text>
</comment>
<dbReference type="InterPro" id="IPR043968">
    <property type="entry name" value="SGNH"/>
</dbReference>
<dbReference type="Proteomes" id="UP000316624">
    <property type="component" value="Unassembled WGS sequence"/>
</dbReference>
<dbReference type="PANTHER" id="PTHR23028">
    <property type="entry name" value="ACETYLTRANSFERASE"/>
    <property type="match status" value="1"/>
</dbReference>
<dbReference type="InterPro" id="IPR002656">
    <property type="entry name" value="Acyl_transf_3_dom"/>
</dbReference>
<feature type="transmembrane region" description="Helical" evidence="1">
    <location>
        <begin position="388"/>
        <end position="410"/>
    </location>
</feature>
<dbReference type="GO" id="GO:0009103">
    <property type="term" value="P:lipopolysaccharide biosynthetic process"/>
    <property type="evidence" value="ECO:0007669"/>
    <property type="project" value="TreeGrafter"/>
</dbReference>
<keyword evidence="1" id="KW-0812">Transmembrane</keyword>
<feature type="domain" description="Acyltransferase 3" evidence="2">
    <location>
        <begin position="44"/>
        <end position="372"/>
    </location>
</feature>
<organism evidence="4 5">
    <name type="scientific">Sphingobium wenxiniae (strain DSM 21828 / CGMCC 1.7748 / JZ-1)</name>
    <dbReference type="NCBI Taxonomy" id="595605"/>
    <lineage>
        <taxon>Bacteria</taxon>
        <taxon>Pseudomonadati</taxon>
        <taxon>Pseudomonadota</taxon>
        <taxon>Alphaproteobacteria</taxon>
        <taxon>Sphingomonadales</taxon>
        <taxon>Sphingomonadaceae</taxon>
        <taxon>Sphingobium</taxon>
    </lineage>
</organism>
<feature type="transmembrane region" description="Helical" evidence="1">
    <location>
        <begin position="264"/>
        <end position="284"/>
    </location>
</feature>
<dbReference type="Pfam" id="PF01757">
    <property type="entry name" value="Acyl_transf_3"/>
    <property type="match status" value="1"/>
</dbReference>
<dbReference type="RefSeq" id="WP_145075860.1">
    <property type="nucleotide sequence ID" value="NZ_JACIIY010000043.1"/>
</dbReference>
<evidence type="ECO:0000259" key="2">
    <source>
        <dbReference type="Pfam" id="PF01757"/>
    </source>
</evidence>
<name>A0A562K2G4_SPHWJ</name>
<evidence type="ECO:0000256" key="1">
    <source>
        <dbReference type="SAM" id="Phobius"/>
    </source>
</evidence>
<accession>A0A562K2G4</accession>
<feature type="transmembrane region" description="Helical" evidence="1">
    <location>
        <begin position="290"/>
        <end position="308"/>
    </location>
</feature>
<keyword evidence="5" id="KW-1185">Reference proteome</keyword>
<feature type="transmembrane region" description="Helical" evidence="1">
    <location>
        <begin position="116"/>
        <end position="135"/>
    </location>
</feature>
<keyword evidence="1" id="KW-0472">Membrane</keyword>
<feature type="transmembrane region" description="Helical" evidence="1">
    <location>
        <begin position="320"/>
        <end position="337"/>
    </location>
</feature>
<proteinExistence type="predicted"/>
<dbReference type="PANTHER" id="PTHR23028:SF53">
    <property type="entry name" value="ACYL_TRANSF_3 DOMAIN-CONTAINING PROTEIN"/>
    <property type="match status" value="1"/>
</dbReference>
<dbReference type="InterPro" id="IPR050879">
    <property type="entry name" value="Acyltransferase_3"/>
</dbReference>
<dbReference type="EMBL" id="VLKK01000032">
    <property type="protein sequence ID" value="TWH89433.1"/>
    <property type="molecule type" value="Genomic_DNA"/>
</dbReference>
<evidence type="ECO:0000313" key="4">
    <source>
        <dbReference type="EMBL" id="TWH89433.1"/>
    </source>
</evidence>
<gene>
    <name evidence="4" type="ORF">IQ35_03838</name>
</gene>
<feature type="transmembrane region" description="Helical" evidence="1">
    <location>
        <begin position="186"/>
        <end position="202"/>
    </location>
</feature>
<sequence length="716" mass="77943">MSVKDVSAVPREGLLPRLDGGERISSSSAGKAGAAGAIEGHYRPEIDGLRAVAVVLVLLYHAQFRIGGIDPFAGGFIGVDIFLVISGYLIGSILLREMGEGRFSLLRFYERRARRILPALYAVLLITVPAAWAFMLPEAMKNYGAALTSAVLSASNILFWHEVSYDASDNLTNPLIHTWSLGLEEQFYLLFPALLLAMHRYAPRWMPHLLCGLCVASLLLAEFMTARSPDASFFLLPSRMWELGAGALLALGERTRKGPPAQTFSFMPFLGLGAILCSVPFMGVRWHHPGFATAVPVLGTVLLIRYSGRGDAVGRWLSSRPMAAVGLISYSLYLWHQPVFAFGRLMRVDAPTLTVKMSWIALSVLLAIGTFLWVERPTRNRRRMSSRTIWSIALGGAALLGGAGTAFFAANGVPGRFPPPLDAIAKAERIEEAAIFQNGKGCLNYVVEKGPCRFRGVNPDGYDLIIAGDSHARTLSNALIDRLPGAADLASLTLLNRGGCLMLPGLVRVDAMQPGCPDSYNAARMRYLIAQPRAIAVLMMRLPVVVERSRFDNGGGGVEPGEPPHISRAAGPYDKAVGDAAVQAALTAMVRRLIDNGVKVVLVYPVPEMGWNIPRKLLEIARTQPPGAWQLPMQASVPLPLFHDRSRRTYALLDSLGEDPDLARVYPEQALCRGERCLSHDGGAIFYRDDNHLTRQGAAGVVEEIYRTIAARWGGR</sequence>
<dbReference type="GO" id="GO:0016020">
    <property type="term" value="C:membrane"/>
    <property type="evidence" value="ECO:0007669"/>
    <property type="project" value="TreeGrafter"/>
</dbReference>
<evidence type="ECO:0000259" key="3">
    <source>
        <dbReference type="Pfam" id="PF19040"/>
    </source>
</evidence>
<feature type="domain" description="SGNH" evidence="3">
    <location>
        <begin position="449"/>
        <end position="705"/>
    </location>
</feature>
<keyword evidence="1" id="KW-1133">Transmembrane helix</keyword>
<dbReference type="AlphaFoldDB" id="A0A562K2G4"/>
<evidence type="ECO:0000313" key="5">
    <source>
        <dbReference type="Proteomes" id="UP000316624"/>
    </source>
</evidence>
<protein>
    <submittedName>
        <fullName evidence="4">Peptidoglycan/LPS O-acetylase OafA/YrhL</fullName>
    </submittedName>
</protein>
<dbReference type="GO" id="GO:0016747">
    <property type="term" value="F:acyltransferase activity, transferring groups other than amino-acyl groups"/>
    <property type="evidence" value="ECO:0007669"/>
    <property type="project" value="InterPro"/>
</dbReference>
<feature type="transmembrane region" description="Helical" evidence="1">
    <location>
        <begin position="357"/>
        <end position="376"/>
    </location>
</feature>